<protein>
    <submittedName>
        <fullName evidence="6">DNA repair photolyase</fullName>
    </submittedName>
</protein>
<dbReference type="PANTHER" id="PTHR43432:SF3">
    <property type="entry name" value="SLR0285 PROTEIN"/>
    <property type="match status" value="1"/>
</dbReference>
<keyword evidence="2" id="KW-0408">Iron</keyword>
<evidence type="ECO:0000259" key="5">
    <source>
        <dbReference type="PROSITE" id="PS51918"/>
    </source>
</evidence>
<evidence type="ECO:0000256" key="4">
    <source>
        <dbReference type="SAM" id="MobiDB-lite"/>
    </source>
</evidence>
<dbReference type="EMBL" id="FOQH01000006">
    <property type="protein sequence ID" value="SFI37056.1"/>
    <property type="molecule type" value="Genomic_DNA"/>
</dbReference>
<dbReference type="SUPFAM" id="SSF102114">
    <property type="entry name" value="Radical SAM enzymes"/>
    <property type="match status" value="1"/>
</dbReference>
<dbReference type="GO" id="GO:0016829">
    <property type="term" value="F:lyase activity"/>
    <property type="evidence" value="ECO:0007669"/>
    <property type="project" value="UniProtKB-KW"/>
</dbReference>
<keyword evidence="6" id="KW-0456">Lyase</keyword>
<dbReference type="Gene3D" id="3.80.30.30">
    <property type="match status" value="1"/>
</dbReference>
<proteinExistence type="predicted"/>
<dbReference type="SFLD" id="SFLDG01084">
    <property type="entry name" value="Uncharacterised_Radical_SAM_Su"/>
    <property type="match status" value="1"/>
</dbReference>
<dbReference type="InterPro" id="IPR006638">
    <property type="entry name" value="Elp3/MiaA/NifB-like_rSAM"/>
</dbReference>
<dbReference type="GO" id="GO:0046872">
    <property type="term" value="F:metal ion binding"/>
    <property type="evidence" value="ECO:0007669"/>
    <property type="project" value="UniProtKB-KW"/>
</dbReference>
<evidence type="ECO:0000256" key="2">
    <source>
        <dbReference type="ARBA" id="ARBA00023004"/>
    </source>
</evidence>
<organism evidence="6 7">
    <name type="scientific">Albimonas pacifica</name>
    <dbReference type="NCBI Taxonomy" id="1114924"/>
    <lineage>
        <taxon>Bacteria</taxon>
        <taxon>Pseudomonadati</taxon>
        <taxon>Pseudomonadota</taxon>
        <taxon>Alphaproteobacteria</taxon>
        <taxon>Rhodobacterales</taxon>
        <taxon>Paracoccaceae</taxon>
        <taxon>Albimonas</taxon>
    </lineage>
</organism>
<dbReference type="SFLD" id="SFLDS00029">
    <property type="entry name" value="Radical_SAM"/>
    <property type="match status" value="1"/>
</dbReference>
<dbReference type="InterPro" id="IPR058240">
    <property type="entry name" value="rSAM_sf"/>
</dbReference>
<evidence type="ECO:0000313" key="6">
    <source>
        <dbReference type="EMBL" id="SFI37056.1"/>
    </source>
</evidence>
<feature type="region of interest" description="Disordered" evidence="4">
    <location>
        <begin position="1"/>
        <end position="61"/>
    </location>
</feature>
<sequence length="379" mass="42690">MEDLFEPFELPPDPGGYGFAERAPVDAARRRGRGAGTNRVGRYERETRAPADDGWEREEDEAPLRTEVLLDHSRSVIARNTSPDLPFDRSVNPYRGCEHGCVYCFARPTHAWLGMSPGLDFETRILVKPDAPERLAQELRATGYACRPMAMGTNTDPYQPLERDRRVTRRILEVLRAHRHPVSIVTKGAGVTRDLDILGEMGRQGLARVYLSVTTLDHRLSRTLEPRAASPQARLRAIAALARAGVPTGVMVAPVIPALTDHELERILEACAQSGARSAGYIVLRLPREVRDLFVEWLEEHRPDAAQRVMGRVREIHGGRDYDAAFGRRLSGQGVWADLLRRRFRGAAKRYGLDRELPALRCDLFRRPERRGDQLALDL</sequence>
<feature type="compositionally biased region" description="Basic and acidic residues" evidence="4">
    <location>
        <begin position="41"/>
        <end position="51"/>
    </location>
</feature>
<dbReference type="InterPro" id="IPR040086">
    <property type="entry name" value="MJ0683-like"/>
</dbReference>
<accession>A0A1I3HMT2</accession>
<dbReference type="RefSeq" id="WP_092860447.1">
    <property type="nucleotide sequence ID" value="NZ_FOQH01000006.1"/>
</dbReference>
<evidence type="ECO:0000256" key="3">
    <source>
        <dbReference type="ARBA" id="ARBA00023014"/>
    </source>
</evidence>
<dbReference type="InterPro" id="IPR007197">
    <property type="entry name" value="rSAM"/>
</dbReference>
<evidence type="ECO:0000256" key="1">
    <source>
        <dbReference type="ARBA" id="ARBA00022723"/>
    </source>
</evidence>
<dbReference type="NCBIfam" id="NF033668">
    <property type="entry name" value="rSAM_PA0069"/>
    <property type="match status" value="1"/>
</dbReference>
<dbReference type="Pfam" id="PF04055">
    <property type="entry name" value="Radical_SAM"/>
    <property type="match status" value="1"/>
</dbReference>
<dbReference type="PANTHER" id="PTHR43432">
    <property type="entry name" value="SLR0285 PROTEIN"/>
    <property type="match status" value="1"/>
</dbReference>
<evidence type="ECO:0000313" key="7">
    <source>
        <dbReference type="Proteomes" id="UP000199377"/>
    </source>
</evidence>
<name>A0A1I3HMT2_9RHOB</name>
<dbReference type="CDD" id="cd01335">
    <property type="entry name" value="Radical_SAM"/>
    <property type="match status" value="1"/>
</dbReference>
<reference evidence="6 7" key="1">
    <citation type="submission" date="2016-10" db="EMBL/GenBank/DDBJ databases">
        <authorList>
            <person name="de Groot N.N."/>
        </authorList>
    </citation>
    <scope>NUCLEOTIDE SEQUENCE [LARGE SCALE GENOMIC DNA]</scope>
    <source>
        <strain evidence="6 7">CGMCC 1.11030</strain>
    </source>
</reference>
<keyword evidence="7" id="KW-1185">Reference proteome</keyword>
<dbReference type="AlphaFoldDB" id="A0A1I3HMT2"/>
<dbReference type="GO" id="GO:0051536">
    <property type="term" value="F:iron-sulfur cluster binding"/>
    <property type="evidence" value="ECO:0007669"/>
    <property type="project" value="UniProtKB-KW"/>
</dbReference>
<keyword evidence="1" id="KW-0479">Metal-binding</keyword>
<keyword evidence="3" id="KW-0411">Iron-sulfur</keyword>
<dbReference type="OrthoDB" id="9785699at2"/>
<dbReference type="PROSITE" id="PS51918">
    <property type="entry name" value="RADICAL_SAM"/>
    <property type="match status" value="1"/>
</dbReference>
<dbReference type="Proteomes" id="UP000199377">
    <property type="component" value="Unassembled WGS sequence"/>
</dbReference>
<dbReference type="STRING" id="1114924.SAMN05216258_10682"/>
<gene>
    <name evidence="6" type="ORF">SAMN05216258_10682</name>
</gene>
<feature type="domain" description="Radical SAM core" evidence="5">
    <location>
        <begin position="83"/>
        <end position="320"/>
    </location>
</feature>
<dbReference type="SMART" id="SM00729">
    <property type="entry name" value="Elp3"/>
    <property type="match status" value="1"/>
</dbReference>